<dbReference type="Pfam" id="PF00126">
    <property type="entry name" value="HTH_1"/>
    <property type="match status" value="1"/>
</dbReference>
<dbReference type="Gene3D" id="1.10.10.10">
    <property type="entry name" value="Winged helix-like DNA-binding domain superfamily/Winged helix DNA-binding domain"/>
    <property type="match status" value="1"/>
</dbReference>
<organism evidence="6 7">
    <name type="scientific">Arthrobacter humicola</name>
    <dbReference type="NCBI Taxonomy" id="409291"/>
    <lineage>
        <taxon>Bacteria</taxon>
        <taxon>Bacillati</taxon>
        <taxon>Actinomycetota</taxon>
        <taxon>Actinomycetes</taxon>
        <taxon>Micrococcales</taxon>
        <taxon>Micrococcaceae</taxon>
        <taxon>Arthrobacter</taxon>
    </lineage>
</organism>
<sequence length="309" mass="33404">MTEIRWLEAFVAVAEELHFGRAAVRLHTSQSPLSQTIRKLEADLGTRLFERNTRSVALTPAGHALLPRAYRVLQEMRLAREAAQTEVAGIRGKIRIGFSGAVNHLTLPPLTRAVRRRYPDIELDLTSRVRTADGLASVANGTLDLAFVGFPETPVPSVTARLVAREEIGAVLPLDHPLAGERSIPLQSLAGDDFISPPMDGSSSMTEVLLASCMAAGFRPRVVQELSDPYMVLTFVAAGVGVTLMSSGIANIIPSGATYVALEDPQHFMNHAIAWSSENDSAVLAAVLAVVEEIFPDPLDWPQLRPKST</sequence>
<dbReference type="PANTHER" id="PTHR30346">
    <property type="entry name" value="TRANSCRIPTIONAL DUAL REGULATOR HCAR-RELATED"/>
    <property type="match status" value="1"/>
</dbReference>
<dbReference type="InterPro" id="IPR005119">
    <property type="entry name" value="LysR_subst-bd"/>
</dbReference>
<dbReference type="SUPFAM" id="SSF46785">
    <property type="entry name" value="Winged helix' DNA-binding domain"/>
    <property type="match status" value="1"/>
</dbReference>
<name>A0ABP5LCV8_9MICC</name>
<keyword evidence="3" id="KW-0238">DNA-binding</keyword>
<evidence type="ECO:0000256" key="2">
    <source>
        <dbReference type="ARBA" id="ARBA00023015"/>
    </source>
</evidence>
<dbReference type="InterPro" id="IPR000847">
    <property type="entry name" value="LysR_HTH_N"/>
</dbReference>
<keyword evidence="2" id="KW-0805">Transcription regulation</keyword>
<dbReference type="InterPro" id="IPR036388">
    <property type="entry name" value="WH-like_DNA-bd_sf"/>
</dbReference>
<evidence type="ECO:0000256" key="4">
    <source>
        <dbReference type="ARBA" id="ARBA00023163"/>
    </source>
</evidence>
<evidence type="ECO:0000256" key="1">
    <source>
        <dbReference type="ARBA" id="ARBA00009437"/>
    </source>
</evidence>
<keyword evidence="7" id="KW-1185">Reference proteome</keyword>
<dbReference type="Proteomes" id="UP001500102">
    <property type="component" value="Unassembled WGS sequence"/>
</dbReference>
<dbReference type="EMBL" id="BAAAQB010000041">
    <property type="protein sequence ID" value="GAA2143216.1"/>
    <property type="molecule type" value="Genomic_DNA"/>
</dbReference>
<evidence type="ECO:0000313" key="6">
    <source>
        <dbReference type="EMBL" id="GAA2143216.1"/>
    </source>
</evidence>
<proteinExistence type="inferred from homology"/>
<comment type="similarity">
    <text evidence="1">Belongs to the LysR transcriptional regulatory family.</text>
</comment>
<evidence type="ECO:0000313" key="7">
    <source>
        <dbReference type="Proteomes" id="UP001500102"/>
    </source>
</evidence>
<dbReference type="PRINTS" id="PR00039">
    <property type="entry name" value="HTHLYSR"/>
</dbReference>
<reference evidence="7" key="1">
    <citation type="journal article" date="2019" name="Int. J. Syst. Evol. Microbiol.">
        <title>The Global Catalogue of Microorganisms (GCM) 10K type strain sequencing project: providing services to taxonomists for standard genome sequencing and annotation.</title>
        <authorList>
            <consortium name="The Broad Institute Genomics Platform"/>
            <consortium name="The Broad Institute Genome Sequencing Center for Infectious Disease"/>
            <person name="Wu L."/>
            <person name="Ma J."/>
        </authorList>
    </citation>
    <scope>NUCLEOTIDE SEQUENCE [LARGE SCALE GENOMIC DNA]</scope>
    <source>
        <strain evidence="7">JCM 15921</strain>
    </source>
</reference>
<dbReference type="SUPFAM" id="SSF53850">
    <property type="entry name" value="Periplasmic binding protein-like II"/>
    <property type="match status" value="1"/>
</dbReference>
<accession>A0ABP5LCV8</accession>
<dbReference type="Gene3D" id="3.40.190.10">
    <property type="entry name" value="Periplasmic binding protein-like II"/>
    <property type="match status" value="2"/>
</dbReference>
<protein>
    <recommendedName>
        <fullName evidence="5">HTH lysR-type domain-containing protein</fullName>
    </recommendedName>
</protein>
<dbReference type="CDD" id="cd08414">
    <property type="entry name" value="PBP2_LTTR_aromatics_like"/>
    <property type="match status" value="1"/>
</dbReference>
<dbReference type="PROSITE" id="PS50931">
    <property type="entry name" value="HTH_LYSR"/>
    <property type="match status" value="1"/>
</dbReference>
<dbReference type="InterPro" id="IPR036390">
    <property type="entry name" value="WH_DNA-bd_sf"/>
</dbReference>
<evidence type="ECO:0000259" key="5">
    <source>
        <dbReference type="PROSITE" id="PS50931"/>
    </source>
</evidence>
<evidence type="ECO:0000256" key="3">
    <source>
        <dbReference type="ARBA" id="ARBA00023125"/>
    </source>
</evidence>
<dbReference type="PANTHER" id="PTHR30346:SF0">
    <property type="entry name" value="HCA OPERON TRANSCRIPTIONAL ACTIVATOR HCAR"/>
    <property type="match status" value="1"/>
</dbReference>
<dbReference type="Pfam" id="PF03466">
    <property type="entry name" value="LysR_substrate"/>
    <property type="match status" value="1"/>
</dbReference>
<keyword evidence="4" id="KW-0804">Transcription</keyword>
<dbReference type="RefSeq" id="WP_344367526.1">
    <property type="nucleotide sequence ID" value="NZ_BAAAQB010000041.1"/>
</dbReference>
<gene>
    <name evidence="6" type="ORF">GCM10009825_33280</name>
</gene>
<comment type="caution">
    <text evidence="6">The sequence shown here is derived from an EMBL/GenBank/DDBJ whole genome shotgun (WGS) entry which is preliminary data.</text>
</comment>
<feature type="domain" description="HTH lysR-type" evidence="5">
    <location>
        <begin position="1"/>
        <end position="59"/>
    </location>
</feature>